<proteinExistence type="predicted"/>
<name>A0AA86SDK9_9FABA</name>
<accession>A0AA86SDK9</accession>
<sequence>MASKDEEEQEDILIDSMLFIQKQIKEVPKKMKLAALEKLGGRADNESSQFDHLEWAPIRYRS</sequence>
<evidence type="ECO:0000313" key="1">
    <source>
        <dbReference type="EMBL" id="CAJ1952990.1"/>
    </source>
</evidence>
<dbReference type="AlphaFoldDB" id="A0AA86SDK9"/>
<evidence type="ECO:0000313" key="2">
    <source>
        <dbReference type="Proteomes" id="UP001189624"/>
    </source>
</evidence>
<protein>
    <submittedName>
        <fullName evidence="1">Uncharacterized protein</fullName>
    </submittedName>
</protein>
<keyword evidence="2" id="KW-1185">Reference proteome</keyword>
<gene>
    <name evidence="1" type="ORF">AYBTSS11_LOCUS15589</name>
</gene>
<organism evidence="1 2">
    <name type="scientific">Sphenostylis stenocarpa</name>
    <dbReference type="NCBI Taxonomy" id="92480"/>
    <lineage>
        <taxon>Eukaryota</taxon>
        <taxon>Viridiplantae</taxon>
        <taxon>Streptophyta</taxon>
        <taxon>Embryophyta</taxon>
        <taxon>Tracheophyta</taxon>
        <taxon>Spermatophyta</taxon>
        <taxon>Magnoliopsida</taxon>
        <taxon>eudicotyledons</taxon>
        <taxon>Gunneridae</taxon>
        <taxon>Pentapetalae</taxon>
        <taxon>rosids</taxon>
        <taxon>fabids</taxon>
        <taxon>Fabales</taxon>
        <taxon>Fabaceae</taxon>
        <taxon>Papilionoideae</taxon>
        <taxon>50 kb inversion clade</taxon>
        <taxon>NPAAA clade</taxon>
        <taxon>indigoferoid/millettioid clade</taxon>
        <taxon>Phaseoleae</taxon>
        <taxon>Sphenostylis</taxon>
    </lineage>
</organism>
<dbReference type="Gramene" id="rna-AYBTSS11_LOCUS15589">
    <property type="protein sequence ID" value="CAJ1952990.1"/>
    <property type="gene ID" value="gene-AYBTSS11_LOCUS15589"/>
</dbReference>
<dbReference type="EMBL" id="OY731401">
    <property type="protein sequence ID" value="CAJ1952990.1"/>
    <property type="molecule type" value="Genomic_DNA"/>
</dbReference>
<dbReference type="Proteomes" id="UP001189624">
    <property type="component" value="Chromosome 4"/>
</dbReference>
<reference evidence="1" key="1">
    <citation type="submission" date="2023-10" db="EMBL/GenBank/DDBJ databases">
        <authorList>
            <person name="Domelevo Entfellner J.-B."/>
        </authorList>
    </citation>
    <scope>NUCLEOTIDE SEQUENCE</scope>
</reference>